<evidence type="ECO:0000256" key="2">
    <source>
        <dbReference type="ARBA" id="ARBA00004479"/>
    </source>
</evidence>
<evidence type="ECO:0000256" key="1">
    <source>
        <dbReference type="ARBA" id="ARBA00004162"/>
    </source>
</evidence>
<dbReference type="InterPro" id="IPR032675">
    <property type="entry name" value="LRR_dom_sf"/>
</dbReference>
<feature type="transmembrane region" description="Helical" evidence="22">
    <location>
        <begin position="614"/>
        <end position="638"/>
    </location>
</feature>
<dbReference type="EC" id="2.7.11.1" evidence="4"/>
<keyword evidence="5" id="KW-1003">Cell membrane</keyword>
<evidence type="ECO:0000313" key="25">
    <source>
        <dbReference type="EMBL" id="OAY21438.1"/>
    </source>
</evidence>
<organism evidence="25">
    <name type="scientific">Manihot esculenta</name>
    <name type="common">Cassava</name>
    <name type="synonym">Jatropha manihot</name>
    <dbReference type="NCBI Taxonomy" id="3983"/>
    <lineage>
        <taxon>Eukaryota</taxon>
        <taxon>Viridiplantae</taxon>
        <taxon>Streptophyta</taxon>
        <taxon>Embryophyta</taxon>
        <taxon>Tracheophyta</taxon>
        <taxon>Spermatophyta</taxon>
        <taxon>Magnoliopsida</taxon>
        <taxon>eudicotyledons</taxon>
        <taxon>Gunneridae</taxon>
        <taxon>Pentapetalae</taxon>
        <taxon>rosids</taxon>
        <taxon>fabids</taxon>
        <taxon>Malpighiales</taxon>
        <taxon>Euphorbiaceae</taxon>
        <taxon>Crotonoideae</taxon>
        <taxon>Manihoteae</taxon>
        <taxon>Manihot</taxon>
    </lineage>
</organism>
<dbReference type="Gene3D" id="1.10.510.10">
    <property type="entry name" value="Transferase(Phosphotransferase) domain 1"/>
    <property type="match status" value="1"/>
</dbReference>
<keyword evidence="19" id="KW-0325">Glycoprotein</keyword>
<evidence type="ECO:0000256" key="15">
    <source>
        <dbReference type="ARBA" id="ARBA00022840"/>
    </source>
</evidence>
<evidence type="ECO:0000256" key="11">
    <source>
        <dbReference type="ARBA" id="ARBA00022729"/>
    </source>
</evidence>
<dbReference type="Pfam" id="PF23598">
    <property type="entry name" value="LRR_14"/>
    <property type="match status" value="1"/>
</dbReference>
<dbReference type="FunFam" id="3.80.10.10:FF:000275">
    <property type="entry name" value="Leucine-rich repeat receptor-like protein kinase"/>
    <property type="match status" value="1"/>
</dbReference>
<evidence type="ECO:0000256" key="17">
    <source>
        <dbReference type="ARBA" id="ARBA00023136"/>
    </source>
</evidence>
<evidence type="ECO:0000256" key="19">
    <source>
        <dbReference type="ARBA" id="ARBA00023180"/>
    </source>
</evidence>
<dbReference type="InterPro" id="IPR013210">
    <property type="entry name" value="LRR_N_plant-typ"/>
</dbReference>
<sequence>MELTGSLAPFWPSSILLLHVFFLFFLTILCPQQADCLTQLGNETDKLALLEFRAQITNDPNDFFRLWNDSVHFCKWQGVACGRKHQRVRSLDLNDLSLSGTVSPHAGNLTFLRYLGLASNNFHGEIPKEIGQLFRLRIIEMRNNSLSGEIPGDISNCSELRIMSLIKNNLAGNLPSQLGSLKKLVVLYLGGNKLTGEIPHSLGNLSSLQDFFLSENHLQGKIPTGLGQLRNLTVFTVGANNLSGTIPPALYNIPSITTFETTSNQFTGSLPANLGLTLPNLQELFFAQNEYFGSIPESLANASLLRLIDISNNSFTGQFPTDLGYLKGLESLHLEFNFFGSNTSQDLSFVPSLANCSNLQQLYFDGNNFGGALPSSIGNLSNLVQLGFGRNPISGTIPEEVGNLVNLYRLNMDRNLFSGSIPISFGKLQKLERLTLNQNLLSGEIPASLGNIPKLYWLELEGNKFQGNITPSLGSCRNLRFLDNSLTGPLPLEVGSLRSINALDVSENKLSGEIPRTIGDLSRLEILNMQGLQRIDLSRNNLSGNIPNELEKLLFLQYLNLSFNNFEGEVPKTGVFSNASAFSLVGNKNLCGGIPELQLSACPGKEQKRRRPSIVIVLTTTISSFILVVIATSFYLFYRRKSKRNPISSPFMVDKLPQISYGELLKATDGFSSENLIGQGSFGSVYQQGEGLVAVKVLNLQQHGASKSFISECNYIIFMTFPSNILLDNDMTAHVGDFGLARLISESTSNSSQSQIFSTGIKGTIGYMAPEYGVGSNVTTYGDVYSYGILLLEMFTGKRPTHEIFTDGLDLHNFVKAKLPGQVRQVVDPTLFTPGEVEAATTAAAENMDDCECIEDSIEECVVSVLQIGLACSAEVPQDRMNMRDVTSKLNSIRVSFTGTRN</sequence>
<feature type="chain" id="PRO_5008285045" description="non-specific serine/threonine protein kinase" evidence="23">
    <location>
        <begin position="37"/>
        <end position="902"/>
    </location>
</feature>
<evidence type="ECO:0000256" key="7">
    <source>
        <dbReference type="ARBA" id="ARBA00022553"/>
    </source>
</evidence>
<dbReference type="PANTHER" id="PTHR27008">
    <property type="entry name" value="OS04G0122200 PROTEIN"/>
    <property type="match status" value="1"/>
</dbReference>
<keyword evidence="11 23" id="KW-0732">Signal</keyword>
<dbReference type="InterPro" id="IPR003591">
    <property type="entry name" value="Leu-rich_rpt_typical-subtyp"/>
</dbReference>
<evidence type="ECO:0000256" key="21">
    <source>
        <dbReference type="ARBA" id="ARBA00048679"/>
    </source>
</evidence>
<keyword evidence="8" id="KW-0433">Leucine-rich repeat</keyword>
<dbReference type="Pfam" id="PF00069">
    <property type="entry name" value="Pkinase"/>
    <property type="match status" value="1"/>
</dbReference>
<reference evidence="25" key="1">
    <citation type="submission" date="2016-02" db="EMBL/GenBank/DDBJ databases">
        <title>WGS assembly of Manihot esculenta.</title>
        <authorList>
            <person name="Bredeson J.V."/>
            <person name="Prochnik S.E."/>
            <person name="Lyons J.B."/>
            <person name="Schmutz J."/>
            <person name="Grimwood J."/>
            <person name="Vrebalov J."/>
            <person name="Bart R.S."/>
            <person name="Amuge T."/>
            <person name="Ferguson M.E."/>
            <person name="Green R."/>
            <person name="Putnam N."/>
            <person name="Stites J."/>
            <person name="Rounsley S."/>
            <person name="Rokhsar D.S."/>
        </authorList>
    </citation>
    <scope>NUCLEOTIDE SEQUENCE [LARGE SCALE GENOMIC DNA]</scope>
    <source>
        <tissue evidence="25">Leaf</tissue>
    </source>
</reference>
<evidence type="ECO:0000256" key="13">
    <source>
        <dbReference type="ARBA" id="ARBA00022741"/>
    </source>
</evidence>
<feature type="signal peptide" evidence="23">
    <location>
        <begin position="1"/>
        <end position="36"/>
    </location>
</feature>
<dbReference type="PANTHER" id="PTHR27008:SF587">
    <property type="entry name" value="PROTEIN KINASE DOMAIN-CONTAINING PROTEIN"/>
    <property type="match status" value="1"/>
</dbReference>
<proteinExistence type="inferred from homology"/>
<dbReference type="InterPro" id="IPR055414">
    <property type="entry name" value="LRR_R13L4/SHOC2-like"/>
</dbReference>
<dbReference type="Gene3D" id="3.80.10.10">
    <property type="entry name" value="Ribonuclease Inhibitor"/>
    <property type="match status" value="3"/>
</dbReference>
<dbReference type="Pfam" id="PF08263">
    <property type="entry name" value="LRRNT_2"/>
    <property type="match status" value="1"/>
</dbReference>
<keyword evidence="12" id="KW-0677">Repeat</keyword>
<keyword evidence="9" id="KW-0808">Transferase</keyword>
<protein>
    <recommendedName>
        <fullName evidence="4">non-specific serine/threonine protein kinase</fullName>
        <ecNumber evidence="4">2.7.11.1</ecNumber>
    </recommendedName>
</protein>
<dbReference type="FunFam" id="3.80.10.10:FF:000041">
    <property type="entry name" value="LRR receptor-like serine/threonine-protein kinase ERECTA"/>
    <property type="match status" value="1"/>
</dbReference>
<dbReference type="EMBL" id="KV450894">
    <property type="protein sequence ID" value="OAY21438.1"/>
    <property type="molecule type" value="Genomic_DNA"/>
</dbReference>
<evidence type="ECO:0000259" key="24">
    <source>
        <dbReference type="PROSITE" id="PS50011"/>
    </source>
</evidence>
<dbReference type="InterPro" id="IPR051809">
    <property type="entry name" value="Plant_receptor-like_S/T_kinase"/>
</dbReference>
<dbReference type="GO" id="GO:0004674">
    <property type="term" value="F:protein serine/threonine kinase activity"/>
    <property type="evidence" value="ECO:0007669"/>
    <property type="project" value="UniProtKB-KW"/>
</dbReference>
<dbReference type="Pfam" id="PF13855">
    <property type="entry name" value="LRR_8"/>
    <property type="match status" value="1"/>
</dbReference>
<keyword evidence="14" id="KW-0418">Kinase</keyword>
<evidence type="ECO:0000256" key="9">
    <source>
        <dbReference type="ARBA" id="ARBA00022679"/>
    </source>
</evidence>
<evidence type="ECO:0000256" key="12">
    <source>
        <dbReference type="ARBA" id="ARBA00022737"/>
    </source>
</evidence>
<dbReference type="SUPFAM" id="SSF56112">
    <property type="entry name" value="Protein kinase-like (PK-like)"/>
    <property type="match status" value="1"/>
</dbReference>
<gene>
    <name evidence="25" type="ORF">MANES_S086700</name>
</gene>
<feature type="domain" description="Protein kinase" evidence="24">
    <location>
        <begin position="521"/>
        <end position="897"/>
    </location>
</feature>
<keyword evidence="15" id="KW-0067">ATP-binding</keyword>
<evidence type="ECO:0000256" key="18">
    <source>
        <dbReference type="ARBA" id="ARBA00023170"/>
    </source>
</evidence>
<keyword evidence="6" id="KW-0723">Serine/threonine-protein kinase</keyword>
<evidence type="ECO:0000256" key="16">
    <source>
        <dbReference type="ARBA" id="ARBA00022989"/>
    </source>
</evidence>
<dbReference type="InterPro" id="IPR011009">
    <property type="entry name" value="Kinase-like_dom_sf"/>
</dbReference>
<dbReference type="SUPFAM" id="SSF52058">
    <property type="entry name" value="L domain-like"/>
    <property type="match status" value="2"/>
</dbReference>
<comment type="catalytic activity">
    <reaction evidence="20">
        <text>L-threonyl-[protein] + ATP = O-phospho-L-threonyl-[protein] + ADP + H(+)</text>
        <dbReference type="Rhea" id="RHEA:46608"/>
        <dbReference type="Rhea" id="RHEA-COMP:11060"/>
        <dbReference type="Rhea" id="RHEA-COMP:11605"/>
        <dbReference type="ChEBI" id="CHEBI:15378"/>
        <dbReference type="ChEBI" id="CHEBI:30013"/>
        <dbReference type="ChEBI" id="CHEBI:30616"/>
        <dbReference type="ChEBI" id="CHEBI:61977"/>
        <dbReference type="ChEBI" id="CHEBI:456216"/>
        <dbReference type="EC" id="2.7.11.1"/>
    </reaction>
</comment>
<comment type="catalytic activity">
    <reaction evidence="21">
        <text>L-seryl-[protein] + ATP = O-phospho-L-seryl-[protein] + ADP + H(+)</text>
        <dbReference type="Rhea" id="RHEA:17989"/>
        <dbReference type="Rhea" id="RHEA-COMP:9863"/>
        <dbReference type="Rhea" id="RHEA-COMP:11604"/>
        <dbReference type="ChEBI" id="CHEBI:15378"/>
        <dbReference type="ChEBI" id="CHEBI:29999"/>
        <dbReference type="ChEBI" id="CHEBI:30616"/>
        <dbReference type="ChEBI" id="CHEBI:83421"/>
        <dbReference type="ChEBI" id="CHEBI:456216"/>
        <dbReference type="EC" id="2.7.11.1"/>
    </reaction>
</comment>
<keyword evidence="7" id="KW-0597">Phosphoprotein</keyword>
<evidence type="ECO:0000256" key="6">
    <source>
        <dbReference type="ARBA" id="ARBA00022527"/>
    </source>
</evidence>
<accession>A0A199UAE4</accession>
<evidence type="ECO:0000256" key="8">
    <source>
        <dbReference type="ARBA" id="ARBA00022614"/>
    </source>
</evidence>
<dbReference type="InterPro" id="IPR000719">
    <property type="entry name" value="Prot_kinase_dom"/>
</dbReference>
<name>A0A199UAE4_MANES</name>
<keyword evidence="10 22" id="KW-0812">Transmembrane</keyword>
<evidence type="ECO:0000256" key="20">
    <source>
        <dbReference type="ARBA" id="ARBA00047899"/>
    </source>
</evidence>
<comment type="similarity">
    <text evidence="3">Belongs to the RLP family.</text>
</comment>
<dbReference type="FunFam" id="3.80.10.10:FF:000095">
    <property type="entry name" value="LRR receptor-like serine/threonine-protein kinase GSO1"/>
    <property type="match status" value="1"/>
</dbReference>
<dbReference type="InterPro" id="IPR001611">
    <property type="entry name" value="Leu-rich_rpt"/>
</dbReference>
<comment type="subcellular location">
    <subcellularLocation>
        <location evidence="1">Cell membrane</location>
        <topology evidence="1">Single-pass membrane protein</topology>
    </subcellularLocation>
    <subcellularLocation>
        <location evidence="2">Membrane</location>
        <topology evidence="2">Single-pass type I membrane protein</topology>
    </subcellularLocation>
</comment>
<dbReference type="FunFam" id="1.10.510.10:FF:000358">
    <property type="entry name" value="Putative leucine-rich repeat receptor-like serine/threonine-protein kinase"/>
    <property type="match status" value="1"/>
</dbReference>
<evidence type="ECO:0000256" key="23">
    <source>
        <dbReference type="SAM" id="SignalP"/>
    </source>
</evidence>
<keyword evidence="18" id="KW-0675">Receptor</keyword>
<dbReference type="GO" id="GO:0005886">
    <property type="term" value="C:plasma membrane"/>
    <property type="evidence" value="ECO:0007669"/>
    <property type="project" value="UniProtKB-SubCell"/>
</dbReference>
<dbReference type="AlphaFoldDB" id="A0A199UAE4"/>
<keyword evidence="17 22" id="KW-0472">Membrane</keyword>
<evidence type="ECO:0000256" key="5">
    <source>
        <dbReference type="ARBA" id="ARBA00022475"/>
    </source>
</evidence>
<evidence type="ECO:0000256" key="4">
    <source>
        <dbReference type="ARBA" id="ARBA00012513"/>
    </source>
</evidence>
<evidence type="ECO:0000256" key="10">
    <source>
        <dbReference type="ARBA" id="ARBA00022692"/>
    </source>
</evidence>
<dbReference type="PROSITE" id="PS50011">
    <property type="entry name" value="PROTEIN_KINASE_DOM"/>
    <property type="match status" value="1"/>
</dbReference>
<keyword evidence="13" id="KW-0547">Nucleotide-binding</keyword>
<keyword evidence="16 22" id="KW-1133">Transmembrane helix</keyword>
<dbReference type="Pfam" id="PF00560">
    <property type="entry name" value="LRR_1"/>
    <property type="match status" value="3"/>
</dbReference>
<evidence type="ECO:0000256" key="14">
    <source>
        <dbReference type="ARBA" id="ARBA00022777"/>
    </source>
</evidence>
<dbReference type="SMART" id="SM00369">
    <property type="entry name" value="LRR_TYP"/>
    <property type="match status" value="8"/>
</dbReference>
<dbReference type="GO" id="GO:0005524">
    <property type="term" value="F:ATP binding"/>
    <property type="evidence" value="ECO:0007669"/>
    <property type="project" value="UniProtKB-KW"/>
</dbReference>
<evidence type="ECO:0000256" key="3">
    <source>
        <dbReference type="ARBA" id="ARBA00009592"/>
    </source>
</evidence>
<dbReference type="Gene3D" id="3.30.200.20">
    <property type="entry name" value="Phosphorylase Kinase, domain 1"/>
    <property type="match status" value="1"/>
</dbReference>
<evidence type="ECO:0000256" key="22">
    <source>
        <dbReference type="SAM" id="Phobius"/>
    </source>
</evidence>